<gene>
    <name evidence="1" type="ORF">HY36_08905</name>
</gene>
<accession>A0A059DY35</accession>
<evidence type="ECO:0000313" key="1">
    <source>
        <dbReference type="EMBL" id="KCZ58485.1"/>
    </source>
</evidence>
<keyword evidence="2" id="KW-1185">Reference proteome</keyword>
<dbReference type="RefSeq" id="WP_035554245.1">
    <property type="nucleotide sequence ID" value="NZ_AWFH01000056.1"/>
</dbReference>
<dbReference type="OrthoDB" id="5975956at2"/>
<organism evidence="1 2">
    <name type="scientific">Hyphomonas atlantica</name>
    <dbReference type="NCBI Taxonomy" id="1280948"/>
    <lineage>
        <taxon>Bacteria</taxon>
        <taxon>Pseudomonadati</taxon>
        <taxon>Pseudomonadota</taxon>
        <taxon>Alphaproteobacteria</taxon>
        <taxon>Hyphomonadales</taxon>
        <taxon>Hyphomonadaceae</taxon>
        <taxon>Hyphomonas</taxon>
    </lineage>
</organism>
<name>A0A059DY35_9PROT</name>
<reference evidence="1 2" key="1">
    <citation type="journal article" date="2014" name="Antonie Van Leeuwenhoek">
        <title>Hyphomonas beringensis sp. nov. and Hyphomonas chukchiensis sp. nov., isolated from surface seawater of the Bering Sea and Chukchi Sea.</title>
        <authorList>
            <person name="Li C."/>
            <person name="Lai Q."/>
            <person name="Li G."/>
            <person name="Dong C."/>
            <person name="Wang J."/>
            <person name="Liao Y."/>
            <person name="Shao Z."/>
        </authorList>
    </citation>
    <scope>NUCLEOTIDE SEQUENCE [LARGE SCALE GENOMIC DNA]</scope>
    <source>
        <strain evidence="1 2">22II1-22F38</strain>
    </source>
</reference>
<dbReference type="AlphaFoldDB" id="A0A059DY35"/>
<sequence length="91" mass="10213">MLDSDWPQSDMFIVYYKGGDVLEAENVSHSARKLEDRLFLVSTPETQSKLYHHVKRLAQPDALFVGRLAALPKFKGMKAGTTKWVGSLMSA</sequence>
<dbReference type="EMBL" id="AWFH01000056">
    <property type="protein sequence ID" value="KCZ58485.1"/>
    <property type="molecule type" value="Genomic_DNA"/>
</dbReference>
<evidence type="ECO:0000313" key="2">
    <source>
        <dbReference type="Proteomes" id="UP000024547"/>
    </source>
</evidence>
<dbReference type="PATRIC" id="fig|1280948.3.peg.2900"/>
<dbReference type="eggNOG" id="ENOG5031BNN">
    <property type="taxonomic scope" value="Bacteria"/>
</dbReference>
<protein>
    <submittedName>
        <fullName evidence="1">Uncharacterized protein</fullName>
    </submittedName>
</protein>
<comment type="caution">
    <text evidence="1">The sequence shown here is derived from an EMBL/GenBank/DDBJ whole genome shotgun (WGS) entry which is preliminary data.</text>
</comment>
<dbReference type="Proteomes" id="UP000024547">
    <property type="component" value="Unassembled WGS sequence"/>
</dbReference>
<dbReference type="STRING" id="1280948.HY36_08905"/>
<proteinExistence type="predicted"/>